<comment type="caution">
    <text evidence="1">The sequence shown here is derived from an EMBL/GenBank/DDBJ whole genome shotgun (WGS) entry which is preliminary data.</text>
</comment>
<reference evidence="1 2" key="1">
    <citation type="submission" date="2012-10" db="EMBL/GenBank/DDBJ databases">
        <title>Draft Genome Sequence of Paenibacillus popilliae ATCC 14706T.</title>
        <authorList>
            <person name="Iiyama K."/>
            <person name="Mori K."/>
            <person name="Mon H."/>
            <person name="Chieda Y."/>
            <person name="Lee J.M."/>
            <person name="Kusakabe T."/>
            <person name="Tashiro K."/>
            <person name="Asano S."/>
            <person name="Yasunaga-Aoki C."/>
            <person name="Shimizu S."/>
        </authorList>
    </citation>
    <scope>NUCLEOTIDE SEQUENCE [LARGE SCALE GENOMIC DNA]</scope>
    <source>
        <strain evidence="1 2">ATCC 14706</strain>
    </source>
</reference>
<keyword evidence="1" id="KW-0413">Isomerase</keyword>
<proteinExistence type="predicted"/>
<dbReference type="GO" id="GO:0016853">
    <property type="term" value="F:isomerase activity"/>
    <property type="evidence" value="ECO:0007669"/>
    <property type="project" value="UniProtKB-KW"/>
</dbReference>
<dbReference type="OrthoDB" id="2671019at2"/>
<dbReference type="AlphaFoldDB" id="M9LK96"/>
<name>M9LK96_PAEPP</name>
<dbReference type="EMBL" id="BALG01000242">
    <property type="protein sequence ID" value="GAC43695.1"/>
    <property type="molecule type" value="Genomic_DNA"/>
</dbReference>
<evidence type="ECO:0000313" key="1">
    <source>
        <dbReference type="EMBL" id="GAC43695.1"/>
    </source>
</evidence>
<dbReference type="Proteomes" id="UP000029453">
    <property type="component" value="Unassembled WGS sequence"/>
</dbReference>
<accession>M9LK96</accession>
<gene>
    <name evidence="1" type="ORF">PPOP_3095</name>
</gene>
<keyword evidence="2" id="KW-1185">Reference proteome</keyword>
<organism evidence="1 2">
    <name type="scientific">Paenibacillus popilliae ATCC 14706</name>
    <dbReference type="NCBI Taxonomy" id="1212764"/>
    <lineage>
        <taxon>Bacteria</taxon>
        <taxon>Bacillati</taxon>
        <taxon>Bacillota</taxon>
        <taxon>Bacilli</taxon>
        <taxon>Bacillales</taxon>
        <taxon>Paenibacillaceae</taxon>
        <taxon>Paenibacillus</taxon>
    </lineage>
</organism>
<evidence type="ECO:0000313" key="2">
    <source>
        <dbReference type="Proteomes" id="UP000029453"/>
    </source>
</evidence>
<sequence length="203" mass="24012">MNIRDSLCHRFNIDQSLLDQNLIDTDWEHFLSDKWEELDICYQNRMYRIDDMPKTVRIEGRYGQLEAFYTYDDGHGFNAVYFEKEKKFLSIFFKLCAYSTIYVESGILYANPFHFPDEFLNRPFLLKMKSLFSREEIVEMDDLEVLRCLFMLGLRNLASACLYLIDINVILWVGGECALVYTCDQEQVDLVRTICTTEGLYLA</sequence>
<dbReference type="RefSeq" id="WP_006287394.1">
    <property type="nucleotide sequence ID" value="NZ_BALG01000242.1"/>
</dbReference>
<protein>
    <submittedName>
        <fullName evidence="1">Predicted phosphosugar isomerase</fullName>
    </submittedName>
</protein>